<comment type="subcellular location">
    <subcellularLocation>
        <location evidence="2">Membrane</location>
        <topology evidence="2">Peripheral membrane protein</topology>
    </subcellularLocation>
</comment>
<dbReference type="SUPFAM" id="SSF56425">
    <property type="entry name" value="Succinate dehydrogenase/fumarate reductase flavoprotein, catalytic domain"/>
    <property type="match status" value="1"/>
</dbReference>
<evidence type="ECO:0000259" key="10">
    <source>
        <dbReference type="Pfam" id="PF00890"/>
    </source>
</evidence>
<keyword evidence="8" id="KW-0560">Oxidoreductase</keyword>
<dbReference type="EMBL" id="JACJLA010000008">
    <property type="protein sequence ID" value="MBM6912816.1"/>
    <property type="molecule type" value="Genomic_DNA"/>
</dbReference>
<dbReference type="Proteomes" id="UP000707138">
    <property type="component" value="Unassembled WGS sequence"/>
</dbReference>
<keyword evidence="5" id="KW-0285">Flavoprotein</keyword>
<keyword evidence="4" id="KW-0813">Transport</keyword>
<comment type="caution">
    <text evidence="12">The sequence shown here is derived from an EMBL/GenBank/DDBJ whole genome shotgun (WGS) entry which is preliminary data.</text>
</comment>
<dbReference type="Gene3D" id="3.50.50.60">
    <property type="entry name" value="FAD/NAD(P)-binding domain"/>
    <property type="match status" value="1"/>
</dbReference>
<evidence type="ECO:0000256" key="1">
    <source>
        <dbReference type="ARBA" id="ARBA00001974"/>
    </source>
</evidence>
<dbReference type="Pfam" id="PF00890">
    <property type="entry name" value="FAD_binding_2"/>
    <property type="match status" value="1"/>
</dbReference>
<dbReference type="RefSeq" id="WP_028255072.1">
    <property type="nucleotide sequence ID" value="NZ_JACJLA010000008.1"/>
</dbReference>
<organism evidence="12 13">
    <name type="scientific">Veillonella magna</name>
    <dbReference type="NCBI Taxonomy" id="464322"/>
    <lineage>
        <taxon>Bacteria</taxon>
        <taxon>Bacillati</taxon>
        <taxon>Bacillota</taxon>
        <taxon>Negativicutes</taxon>
        <taxon>Veillonellales</taxon>
        <taxon>Veillonellaceae</taxon>
        <taxon>Veillonella</taxon>
    </lineage>
</organism>
<evidence type="ECO:0000256" key="2">
    <source>
        <dbReference type="ARBA" id="ARBA00004170"/>
    </source>
</evidence>
<feature type="domain" description="Fumarate reductase/succinate dehydrogenase flavoprotein-like C-terminal" evidence="11">
    <location>
        <begin position="447"/>
        <end position="573"/>
    </location>
</feature>
<reference evidence="12 13" key="1">
    <citation type="journal article" date="2021" name="Sci. Rep.">
        <title>The distribution of antibiotic resistance genes in chicken gut microbiota commensals.</title>
        <authorList>
            <person name="Juricova H."/>
            <person name="Matiasovicova J."/>
            <person name="Kubasova T."/>
            <person name="Cejkova D."/>
            <person name="Rychlik I."/>
        </authorList>
    </citation>
    <scope>NUCLEOTIDE SEQUENCE [LARGE SCALE GENOMIC DNA]</scope>
    <source>
        <strain evidence="12 13">An537</strain>
    </source>
</reference>
<sequence>MEQFDVLVVGSGGAGQRAALEAASREGLRVALITKIYPTRSATAMAQGGINGVLNNVAKEDTIEDHIFDTVKGSDYLGDQDAIEFFISRCPECIKELDYFGAPFSRTNENKIAQRNFGGQAYPRTCYSADKTGHVIEHTLYEQCLKENVHFLQDWYMLDIVKADDGSVGGVVAWNMKEGRVEKIAATAVVIATGGAGRMFWTRTSNPYLSTGDGMAACFRAGCALKDPEMVQFHPTGLGKSGILMSEAVRGEGGYLLNNKGERFMEKYAPSKMELAPRDVVAKAIETEIAEGRGFGGTGLDAYVVADVRHLSKEVILEKLHGIRDLAITFEHADPLVQPIPVRPTCHYSMGGIDVKDFKTCATVVPGLFAAGEAACVSVHGANRLGGNSLADAVVFGKVAGEGAIAYVENNSAKNAEKALNDAANAWEAKFKEVTSRTEGRPIAEIRDEMALAMWNKVGIFREASKMEEALATLNKLIEEYKTCYVGDSNRTFNMAFVNYVEVGSLLTVAKAVVLGALRRKESRGSHLREDFTKRDDANFLNHTLISLGEDGEYQVGQSDVVITRFEPKERTY</sequence>
<dbReference type="Gene3D" id="4.10.80.40">
    <property type="entry name" value="succinate dehydrogenase protein domain"/>
    <property type="match status" value="1"/>
</dbReference>
<dbReference type="NCBIfam" id="TIGR01812">
    <property type="entry name" value="sdhA_frdA_Gneg"/>
    <property type="match status" value="1"/>
</dbReference>
<dbReference type="PANTHER" id="PTHR11632:SF51">
    <property type="entry name" value="SUCCINATE DEHYDROGENASE [UBIQUINONE] FLAVOPROTEIN SUBUNIT, MITOCHONDRIAL"/>
    <property type="match status" value="1"/>
</dbReference>
<comment type="similarity">
    <text evidence="3">Belongs to the FAD-dependent oxidoreductase 2 family. FRD/SDH subfamily.</text>
</comment>
<gene>
    <name evidence="12" type="ORF">H6A01_05710</name>
</gene>
<dbReference type="SUPFAM" id="SSF51905">
    <property type="entry name" value="FAD/NAD(P)-binding domain"/>
    <property type="match status" value="1"/>
</dbReference>
<evidence type="ECO:0000256" key="6">
    <source>
        <dbReference type="ARBA" id="ARBA00022827"/>
    </source>
</evidence>
<dbReference type="InterPro" id="IPR027477">
    <property type="entry name" value="Succ_DH/fumarate_Rdtase_cat_sf"/>
</dbReference>
<keyword evidence="9" id="KW-0472">Membrane</keyword>
<name>A0ABS2GF65_9FIRM</name>
<keyword evidence="7" id="KW-0249">Electron transport</keyword>
<dbReference type="InterPro" id="IPR030664">
    <property type="entry name" value="SdhA/FrdA/AprA"/>
</dbReference>
<dbReference type="InterPro" id="IPR014006">
    <property type="entry name" value="Succ_Dhase_FrdA_Gneg"/>
</dbReference>
<evidence type="ECO:0000256" key="7">
    <source>
        <dbReference type="ARBA" id="ARBA00022982"/>
    </source>
</evidence>
<protein>
    <submittedName>
        <fullName evidence="12">FAD-binding protein</fullName>
    </submittedName>
</protein>
<dbReference type="InterPro" id="IPR015939">
    <property type="entry name" value="Fum_Rdtase/Succ_DH_flav-like_C"/>
</dbReference>
<evidence type="ECO:0000256" key="3">
    <source>
        <dbReference type="ARBA" id="ARBA00008040"/>
    </source>
</evidence>
<dbReference type="Pfam" id="PF02910">
    <property type="entry name" value="Succ_DH_flav_C"/>
    <property type="match status" value="1"/>
</dbReference>
<dbReference type="Gene3D" id="1.20.58.100">
    <property type="entry name" value="Fumarate reductase/succinate dehydrogenase flavoprotein-like, C-terminal domain"/>
    <property type="match status" value="1"/>
</dbReference>
<dbReference type="PRINTS" id="PR00368">
    <property type="entry name" value="FADPNR"/>
</dbReference>
<evidence type="ECO:0000256" key="4">
    <source>
        <dbReference type="ARBA" id="ARBA00022448"/>
    </source>
</evidence>
<evidence type="ECO:0000256" key="5">
    <source>
        <dbReference type="ARBA" id="ARBA00022630"/>
    </source>
</evidence>
<dbReference type="InterPro" id="IPR003953">
    <property type="entry name" value="FAD-dep_OxRdtase_2_FAD-bd"/>
</dbReference>
<evidence type="ECO:0000256" key="9">
    <source>
        <dbReference type="ARBA" id="ARBA00023136"/>
    </source>
</evidence>
<accession>A0ABS2GF65</accession>
<evidence type="ECO:0000256" key="8">
    <source>
        <dbReference type="ARBA" id="ARBA00023002"/>
    </source>
</evidence>
<feature type="domain" description="FAD-dependent oxidoreductase 2 FAD-binding" evidence="10">
    <location>
        <begin position="5"/>
        <end position="390"/>
    </location>
</feature>
<keyword evidence="13" id="KW-1185">Reference proteome</keyword>
<evidence type="ECO:0000313" key="12">
    <source>
        <dbReference type="EMBL" id="MBM6912816.1"/>
    </source>
</evidence>
<dbReference type="InterPro" id="IPR036188">
    <property type="entry name" value="FAD/NAD-bd_sf"/>
</dbReference>
<dbReference type="PIRSF" id="PIRSF000171">
    <property type="entry name" value="SDHA_APRA_LASPO"/>
    <property type="match status" value="1"/>
</dbReference>
<dbReference type="SUPFAM" id="SSF46977">
    <property type="entry name" value="Succinate dehydrogenase/fumarate reductase flavoprotein C-terminal domain"/>
    <property type="match status" value="1"/>
</dbReference>
<comment type="cofactor">
    <cofactor evidence="1">
        <name>FAD</name>
        <dbReference type="ChEBI" id="CHEBI:57692"/>
    </cofactor>
</comment>
<dbReference type="InterPro" id="IPR037099">
    <property type="entry name" value="Fum_R/Succ_DH_flav-like_C_sf"/>
</dbReference>
<evidence type="ECO:0000313" key="13">
    <source>
        <dbReference type="Proteomes" id="UP000707138"/>
    </source>
</evidence>
<evidence type="ECO:0000259" key="11">
    <source>
        <dbReference type="Pfam" id="PF02910"/>
    </source>
</evidence>
<dbReference type="Gene3D" id="3.90.700.10">
    <property type="entry name" value="Succinate dehydrogenase/fumarate reductase flavoprotein, catalytic domain"/>
    <property type="match status" value="1"/>
</dbReference>
<keyword evidence="6" id="KW-0274">FAD</keyword>
<dbReference type="PANTHER" id="PTHR11632">
    <property type="entry name" value="SUCCINATE DEHYDROGENASE 2 FLAVOPROTEIN SUBUNIT"/>
    <property type="match status" value="1"/>
</dbReference>
<proteinExistence type="inferred from homology"/>